<dbReference type="OrthoDB" id="21474at2759"/>
<dbReference type="Pfam" id="PF08790">
    <property type="entry name" value="zf-LYAR"/>
    <property type="match status" value="1"/>
</dbReference>
<dbReference type="Proteomes" id="UP000012174">
    <property type="component" value="Unassembled WGS sequence"/>
</dbReference>
<dbReference type="eggNOG" id="KOG2186">
    <property type="taxonomic scope" value="Eukaryota"/>
</dbReference>
<feature type="compositionally biased region" description="Basic and acidic residues" evidence="1">
    <location>
        <begin position="315"/>
        <end position="325"/>
    </location>
</feature>
<dbReference type="InterPro" id="IPR014898">
    <property type="entry name" value="Znf_C2H2_LYAR"/>
</dbReference>
<proteinExistence type="predicted"/>
<feature type="region of interest" description="Disordered" evidence="1">
    <location>
        <begin position="161"/>
        <end position="341"/>
    </location>
</feature>
<protein>
    <submittedName>
        <fullName evidence="3">Putative lyar-type c2hc zinc finger protein</fullName>
    </submittedName>
</protein>
<evidence type="ECO:0000313" key="3">
    <source>
        <dbReference type="EMBL" id="EMR63454.1"/>
    </source>
</evidence>
<dbReference type="OMA" id="CMVHFYG"/>
<evidence type="ECO:0000313" key="4">
    <source>
        <dbReference type="Proteomes" id="UP000012174"/>
    </source>
</evidence>
<feature type="domain" description="Zinc finger C2H2 LYAR-type" evidence="2">
    <location>
        <begin position="1"/>
        <end position="22"/>
    </location>
</feature>
<evidence type="ECO:0000256" key="1">
    <source>
        <dbReference type="SAM" id="MobiDB-lite"/>
    </source>
</evidence>
<dbReference type="KEGG" id="ela:UCREL1_9598"/>
<dbReference type="HOGENOM" id="CLU_024874_1_0_1"/>
<keyword evidence="4" id="KW-1185">Reference proteome</keyword>
<gene>
    <name evidence="3" type="ORF">UCREL1_9598</name>
</gene>
<dbReference type="STRING" id="1287681.M7SB92"/>
<accession>M7SB92</accession>
<feature type="compositionally biased region" description="Basic residues" evidence="1">
    <location>
        <begin position="301"/>
        <end position="314"/>
    </location>
</feature>
<name>M7SB92_EUTLA</name>
<dbReference type="EMBL" id="KB707222">
    <property type="protein sequence ID" value="EMR63454.1"/>
    <property type="molecule type" value="Genomic_DNA"/>
</dbReference>
<organism evidence="3 4">
    <name type="scientific">Eutypa lata (strain UCR-EL1)</name>
    <name type="common">Grapevine dieback disease fungus</name>
    <name type="synonym">Eutypa armeniacae</name>
    <dbReference type="NCBI Taxonomy" id="1287681"/>
    <lineage>
        <taxon>Eukaryota</taxon>
        <taxon>Fungi</taxon>
        <taxon>Dikarya</taxon>
        <taxon>Ascomycota</taxon>
        <taxon>Pezizomycotina</taxon>
        <taxon>Sordariomycetes</taxon>
        <taxon>Xylariomycetidae</taxon>
        <taxon>Xylariales</taxon>
        <taxon>Diatrypaceae</taxon>
        <taxon>Eutypa</taxon>
    </lineage>
</organism>
<feature type="region of interest" description="Disordered" evidence="1">
    <location>
        <begin position="70"/>
        <end position="94"/>
    </location>
</feature>
<sequence length="416" mass="46947">MVHFPGTEYRTHTSCMTEDQKYQGSTYKPKKQKSNEVDAAMSTNNMAHHAYVEDVTEGYEAYQDYEIRESDGDDGRSAADLPEAPTPPPAIDGDNNVNVFDFLVEATPNASNVDLPQTRNLVPEVTHTRQLVRFERDPDEFVDPTGYMVDDEHMVQYGEGSVPKAQFQTPMPKNERKKSKDSELKKDKKRKRLHIETPGPLVLQGTDDHDMTDAPPTLHSGLTGGIDRLMRPSQFPPSPDYSGGDGGENSPIPTSPIKKSKHTKASSKPSRTDSFGLKAFIAGTSKTKASKKRKQSSERKEKKKKTRHHHHHHRSDGEKAPKLIEYRPQSSDSKEGESGQMIIYRPRSDLFLSLCNKGPDSDRGCSVNKALKRYHRERSHSGDTLGKSSEEKELWRSLRMRRNERGEIVLFSLDDE</sequence>
<evidence type="ECO:0000259" key="2">
    <source>
        <dbReference type="Pfam" id="PF08790"/>
    </source>
</evidence>
<reference evidence="4" key="1">
    <citation type="journal article" date="2013" name="Genome Announc.">
        <title>Draft genome sequence of the grapevine dieback fungus Eutypa lata UCR-EL1.</title>
        <authorList>
            <person name="Blanco-Ulate B."/>
            <person name="Rolshausen P.E."/>
            <person name="Cantu D."/>
        </authorList>
    </citation>
    <scope>NUCLEOTIDE SEQUENCE [LARGE SCALE GENOMIC DNA]</scope>
    <source>
        <strain evidence="4">UCR-EL1</strain>
    </source>
</reference>
<dbReference type="AlphaFoldDB" id="M7SB92"/>